<keyword evidence="4 7" id="KW-0472">Membrane</keyword>
<organism evidence="9 10">
    <name type="scientific">Cryphonectria parasitica (strain ATCC 38755 / EP155)</name>
    <dbReference type="NCBI Taxonomy" id="660469"/>
    <lineage>
        <taxon>Eukaryota</taxon>
        <taxon>Fungi</taxon>
        <taxon>Dikarya</taxon>
        <taxon>Ascomycota</taxon>
        <taxon>Pezizomycotina</taxon>
        <taxon>Sordariomycetes</taxon>
        <taxon>Sordariomycetidae</taxon>
        <taxon>Diaporthales</taxon>
        <taxon>Cryphonectriaceae</taxon>
        <taxon>Cryphonectria-Endothia species complex</taxon>
        <taxon>Cryphonectria</taxon>
    </lineage>
</organism>
<dbReference type="InterPro" id="IPR049326">
    <property type="entry name" value="Rhodopsin_dom_fungi"/>
</dbReference>
<evidence type="ECO:0000313" key="9">
    <source>
        <dbReference type="EMBL" id="KAF3760850.1"/>
    </source>
</evidence>
<evidence type="ECO:0000256" key="5">
    <source>
        <dbReference type="ARBA" id="ARBA00038359"/>
    </source>
</evidence>
<sequence>MVSPVSYPVNDTSLSAGERAYLEQLQEYAETQNLEQDLRPEVRNLSIVFTVLAAFVVGLRFLARYKQSAPYGVDDWLIIASLVLLAGNLVFNLVMIDEGLGLHSGRLTIGELMTLNQTVVGAEVVYTTAVNMYKISLLFLYFRIFPLPSIRKWGYICGGISTAWNVACIFAASFQCLPRTKIWEPWVDGYCIDIFLAQLCISVPSILCDIAILCFPLPHILRLKTNRTQKIFLVVIFMLGSYVVFTSIYRFVIYLSYTKKDIPYTLAVPCAWNVIEISSGIISSCLPTLGPIVRPMIKSVMPSSLGGSSGYGAYGNHRRGPSTPGLATIGGGSAWNTRSRQSKGKWSRFDNSEASPASGMAAGEDIEMGGHGYGAAMTTTKATTTTIISADRGSPELGNVDTRGAQAPSAGTGAWDSDEHPILGINKTVQVEWTIEERKM</sequence>
<proteinExistence type="inferred from homology"/>
<evidence type="ECO:0000256" key="6">
    <source>
        <dbReference type="SAM" id="MobiDB-lite"/>
    </source>
</evidence>
<keyword evidence="2 7" id="KW-0812">Transmembrane</keyword>
<dbReference type="Pfam" id="PF20684">
    <property type="entry name" value="Fung_rhodopsin"/>
    <property type="match status" value="1"/>
</dbReference>
<feature type="domain" description="Rhodopsin" evidence="8">
    <location>
        <begin position="59"/>
        <end position="293"/>
    </location>
</feature>
<dbReference type="OrthoDB" id="3934549at2759"/>
<accession>A0A9P5CKJ8</accession>
<dbReference type="EMBL" id="MU032352">
    <property type="protein sequence ID" value="KAF3760850.1"/>
    <property type="molecule type" value="Genomic_DNA"/>
</dbReference>
<feature type="transmembrane region" description="Helical" evidence="7">
    <location>
        <begin position="154"/>
        <end position="174"/>
    </location>
</feature>
<dbReference type="InterPro" id="IPR052337">
    <property type="entry name" value="SAT4-like"/>
</dbReference>
<dbReference type="GeneID" id="63838073"/>
<keyword evidence="3 7" id="KW-1133">Transmembrane helix</keyword>
<evidence type="ECO:0000256" key="1">
    <source>
        <dbReference type="ARBA" id="ARBA00004141"/>
    </source>
</evidence>
<gene>
    <name evidence="9" type="ORF">M406DRAFT_334471</name>
</gene>
<dbReference type="GO" id="GO:0016020">
    <property type="term" value="C:membrane"/>
    <property type="evidence" value="ECO:0007669"/>
    <property type="project" value="UniProtKB-SubCell"/>
</dbReference>
<dbReference type="PANTHER" id="PTHR33048:SF151">
    <property type="entry name" value="INTEGRAL MEMBRANE PROTEIN"/>
    <property type="match status" value="1"/>
</dbReference>
<reference evidence="9" key="1">
    <citation type="journal article" date="2020" name="Phytopathology">
        <title>Genome sequence of the chestnut blight fungus Cryphonectria parasitica EP155: A fundamental resource for an archetypical invasive plant pathogen.</title>
        <authorList>
            <person name="Crouch J.A."/>
            <person name="Dawe A."/>
            <person name="Aerts A."/>
            <person name="Barry K."/>
            <person name="Churchill A.C.L."/>
            <person name="Grimwood J."/>
            <person name="Hillman B."/>
            <person name="Milgroom M.G."/>
            <person name="Pangilinan J."/>
            <person name="Smith M."/>
            <person name="Salamov A."/>
            <person name="Schmutz J."/>
            <person name="Yadav J."/>
            <person name="Grigoriev I.V."/>
            <person name="Nuss D."/>
        </authorList>
    </citation>
    <scope>NUCLEOTIDE SEQUENCE</scope>
    <source>
        <strain evidence="9">EP155</strain>
    </source>
</reference>
<name>A0A9P5CKJ8_CRYP1</name>
<dbReference type="AlphaFoldDB" id="A0A9P5CKJ8"/>
<feature type="transmembrane region" description="Helical" evidence="7">
    <location>
        <begin position="75"/>
        <end position="96"/>
    </location>
</feature>
<evidence type="ECO:0000256" key="3">
    <source>
        <dbReference type="ARBA" id="ARBA00022989"/>
    </source>
</evidence>
<feature type="transmembrane region" description="Helical" evidence="7">
    <location>
        <begin position="231"/>
        <end position="252"/>
    </location>
</feature>
<evidence type="ECO:0000259" key="8">
    <source>
        <dbReference type="Pfam" id="PF20684"/>
    </source>
</evidence>
<comment type="subcellular location">
    <subcellularLocation>
        <location evidence="1">Membrane</location>
        <topology evidence="1">Multi-pass membrane protein</topology>
    </subcellularLocation>
</comment>
<feature type="region of interest" description="Disordered" evidence="6">
    <location>
        <begin position="322"/>
        <end position="366"/>
    </location>
</feature>
<comment type="similarity">
    <text evidence="5">Belongs to the SAT4 family.</text>
</comment>
<evidence type="ECO:0000313" key="10">
    <source>
        <dbReference type="Proteomes" id="UP000803844"/>
    </source>
</evidence>
<comment type="caution">
    <text evidence="9">The sequence shown here is derived from an EMBL/GenBank/DDBJ whole genome shotgun (WGS) entry which is preliminary data.</text>
</comment>
<evidence type="ECO:0000256" key="2">
    <source>
        <dbReference type="ARBA" id="ARBA00022692"/>
    </source>
</evidence>
<dbReference type="RefSeq" id="XP_040771829.1">
    <property type="nucleotide sequence ID" value="XM_040920944.1"/>
</dbReference>
<keyword evidence="10" id="KW-1185">Reference proteome</keyword>
<dbReference type="Proteomes" id="UP000803844">
    <property type="component" value="Unassembled WGS sequence"/>
</dbReference>
<feature type="transmembrane region" description="Helical" evidence="7">
    <location>
        <begin position="124"/>
        <end position="142"/>
    </location>
</feature>
<dbReference type="PANTHER" id="PTHR33048">
    <property type="entry name" value="PTH11-LIKE INTEGRAL MEMBRANE PROTEIN (AFU_ORTHOLOGUE AFUA_5G11245)"/>
    <property type="match status" value="1"/>
</dbReference>
<feature type="transmembrane region" description="Helical" evidence="7">
    <location>
        <begin position="194"/>
        <end position="219"/>
    </location>
</feature>
<evidence type="ECO:0000256" key="7">
    <source>
        <dbReference type="SAM" id="Phobius"/>
    </source>
</evidence>
<feature type="transmembrane region" description="Helical" evidence="7">
    <location>
        <begin position="45"/>
        <end position="63"/>
    </location>
</feature>
<feature type="region of interest" description="Disordered" evidence="6">
    <location>
        <begin position="391"/>
        <end position="419"/>
    </location>
</feature>
<protein>
    <recommendedName>
        <fullName evidence="8">Rhodopsin domain-containing protein</fullName>
    </recommendedName>
</protein>
<evidence type="ECO:0000256" key="4">
    <source>
        <dbReference type="ARBA" id="ARBA00023136"/>
    </source>
</evidence>